<dbReference type="EMBL" id="FQUS01000017">
    <property type="protein sequence ID" value="SHG04817.1"/>
    <property type="molecule type" value="Genomic_DNA"/>
</dbReference>
<sequence>MDINKIENRVSGTNLNKTDAASEGKESAGSTKDSSAPDTPVDKVSISDYPFRNNDELFAKLELEKLNESSSGRVQEVKAALNEYMSASEVSSEAAGETELGQKINDPSVWGEIAHKILQ</sequence>
<dbReference type="STRING" id="1194090.SAMN05443144_11799"/>
<feature type="compositionally biased region" description="Polar residues" evidence="1">
    <location>
        <begin position="28"/>
        <end position="37"/>
    </location>
</feature>
<name>A0A1M5GM87_9BACT</name>
<dbReference type="Proteomes" id="UP000184041">
    <property type="component" value="Unassembled WGS sequence"/>
</dbReference>
<evidence type="ECO:0000313" key="2">
    <source>
        <dbReference type="EMBL" id="SHG04817.1"/>
    </source>
</evidence>
<dbReference type="AlphaFoldDB" id="A0A1M5GM87"/>
<protein>
    <submittedName>
        <fullName evidence="2">Uncharacterized protein</fullName>
    </submittedName>
</protein>
<reference evidence="2 3" key="1">
    <citation type="submission" date="2016-11" db="EMBL/GenBank/DDBJ databases">
        <authorList>
            <person name="Jaros S."/>
            <person name="Januszkiewicz K."/>
            <person name="Wedrychowicz H."/>
        </authorList>
    </citation>
    <scope>NUCLEOTIDE SEQUENCE [LARGE SCALE GENOMIC DNA]</scope>
    <source>
        <strain evidence="2 3">DSM 21986</strain>
    </source>
</reference>
<evidence type="ECO:0000313" key="3">
    <source>
        <dbReference type="Proteomes" id="UP000184041"/>
    </source>
</evidence>
<feature type="region of interest" description="Disordered" evidence="1">
    <location>
        <begin position="1"/>
        <end position="48"/>
    </location>
</feature>
<dbReference type="RefSeq" id="WP_073066342.1">
    <property type="nucleotide sequence ID" value="NZ_FQUS01000017.1"/>
</dbReference>
<gene>
    <name evidence="2" type="ORF">SAMN05443144_11799</name>
</gene>
<organism evidence="2 3">
    <name type="scientific">Fodinibius roseus</name>
    <dbReference type="NCBI Taxonomy" id="1194090"/>
    <lineage>
        <taxon>Bacteria</taxon>
        <taxon>Pseudomonadati</taxon>
        <taxon>Balneolota</taxon>
        <taxon>Balneolia</taxon>
        <taxon>Balneolales</taxon>
        <taxon>Balneolaceae</taxon>
        <taxon>Fodinibius</taxon>
    </lineage>
</organism>
<keyword evidence="3" id="KW-1185">Reference proteome</keyword>
<accession>A0A1M5GM87</accession>
<proteinExistence type="predicted"/>
<dbReference type="OrthoDB" id="1525086at2"/>
<evidence type="ECO:0000256" key="1">
    <source>
        <dbReference type="SAM" id="MobiDB-lite"/>
    </source>
</evidence>
<feature type="compositionally biased region" description="Polar residues" evidence="1">
    <location>
        <begin position="10"/>
        <end position="19"/>
    </location>
</feature>